<gene>
    <name evidence="1" type="ORF">UFOVP71_234</name>
</gene>
<sequence length="94" mass="10176">MTIQEINKAIMFGTFTNDELTSIGDAIRFNRAQLAKATKRSVSIGCSVKFTDPRSGRVHVGTVKQIKIKNITVDCATYGRGGMVNVPANMLEAA</sequence>
<proteinExistence type="predicted"/>
<reference evidence="1" key="1">
    <citation type="submission" date="2020-05" db="EMBL/GenBank/DDBJ databases">
        <authorList>
            <person name="Chiriac C."/>
            <person name="Salcher M."/>
            <person name="Ghai R."/>
            <person name="Kavagutti S V."/>
        </authorList>
    </citation>
    <scope>NUCLEOTIDE SEQUENCE</scope>
</reference>
<protein>
    <submittedName>
        <fullName evidence="1">Uncharacterized protein</fullName>
    </submittedName>
</protein>
<evidence type="ECO:0000313" key="1">
    <source>
        <dbReference type="EMBL" id="CAB4241696.1"/>
    </source>
</evidence>
<accession>A0A6J5T9W4</accession>
<name>A0A6J5T9W4_9CAUD</name>
<organism evidence="1">
    <name type="scientific">uncultured Caudovirales phage</name>
    <dbReference type="NCBI Taxonomy" id="2100421"/>
    <lineage>
        <taxon>Viruses</taxon>
        <taxon>Duplodnaviria</taxon>
        <taxon>Heunggongvirae</taxon>
        <taxon>Uroviricota</taxon>
        <taxon>Caudoviricetes</taxon>
        <taxon>Peduoviridae</taxon>
        <taxon>Maltschvirus</taxon>
        <taxon>Maltschvirus maltsch</taxon>
    </lineage>
</organism>
<dbReference type="EMBL" id="LR797824">
    <property type="protein sequence ID" value="CAB4241696.1"/>
    <property type="molecule type" value="Genomic_DNA"/>
</dbReference>